<reference evidence="17" key="2">
    <citation type="submission" date="2025-08" db="UniProtKB">
        <authorList>
            <consortium name="Ensembl"/>
        </authorList>
    </citation>
    <scope>IDENTIFICATION</scope>
</reference>
<dbReference type="GO" id="GO:0032190">
    <property type="term" value="F:acrosin binding"/>
    <property type="evidence" value="ECO:0007669"/>
    <property type="project" value="TreeGrafter"/>
</dbReference>
<dbReference type="AlphaFoldDB" id="A0A8B9TNZ7"/>
<keyword evidence="6 14" id="KW-0272">Extracellular matrix</keyword>
<reference evidence="17" key="1">
    <citation type="submission" date="2019-08" db="EMBL/GenBank/DDBJ databases">
        <title>Three high-quality genomes provides insights into domestication of ducks.</title>
        <authorList>
            <person name="Hou Z.C."/>
            <person name="Zhu F."/>
            <person name="Yin Z.T."/>
            <person name="Zhang F."/>
        </authorList>
    </citation>
    <scope>NUCLEOTIDE SEQUENCE [LARGE SCALE GENOMIC DNA]</scope>
</reference>
<dbReference type="GO" id="GO:0035805">
    <property type="term" value="C:egg coat"/>
    <property type="evidence" value="ECO:0007669"/>
    <property type="project" value="UniProtKB-SubCell"/>
</dbReference>
<keyword evidence="13" id="KW-0325">Glycoprotein</keyword>
<evidence type="ECO:0000256" key="5">
    <source>
        <dbReference type="ARBA" id="ARBA00022525"/>
    </source>
</evidence>
<keyword evidence="8" id="KW-0812">Transmembrane</keyword>
<organism evidence="17 18">
    <name type="scientific">Anas platyrhynchos</name>
    <name type="common">Mallard</name>
    <name type="synonym">Anas boschas</name>
    <dbReference type="NCBI Taxonomy" id="8839"/>
    <lineage>
        <taxon>Eukaryota</taxon>
        <taxon>Metazoa</taxon>
        <taxon>Chordata</taxon>
        <taxon>Craniata</taxon>
        <taxon>Vertebrata</taxon>
        <taxon>Euteleostomi</taxon>
        <taxon>Archelosauria</taxon>
        <taxon>Archosauria</taxon>
        <taxon>Dinosauria</taxon>
        <taxon>Saurischia</taxon>
        <taxon>Theropoda</taxon>
        <taxon>Coelurosauria</taxon>
        <taxon>Aves</taxon>
        <taxon>Neognathae</taxon>
        <taxon>Galloanserae</taxon>
        <taxon>Anseriformes</taxon>
        <taxon>Anatidae</taxon>
        <taxon>Anatinae</taxon>
        <taxon>Anas</taxon>
    </lineage>
</organism>
<dbReference type="Pfam" id="PF23344">
    <property type="entry name" value="ZP-N"/>
    <property type="match status" value="1"/>
</dbReference>
<dbReference type="Gene3D" id="2.60.40.3210">
    <property type="entry name" value="Zona pellucida, ZP-N domain"/>
    <property type="match status" value="1"/>
</dbReference>
<reference evidence="17" key="3">
    <citation type="submission" date="2025-09" db="UniProtKB">
        <authorList>
            <consortium name="Ensembl"/>
        </authorList>
    </citation>
    <scope>IDENTIFICATION</scope>
</reference>
<keyword evidence="9 14" id="KW-0732">Signal</keyword>
<comment type="subcellular location">
    <subcellularLocation>
        <location evidence="1">Secreted</location>
        <location evidence="1">Extracellular space</location>
        <location evidence="1">Extracellular matrix</location>
    </subcellularLocation>
    <subcellularLocation>
        <location evidence="14">Zona pellucida</location>
    </subcellularLocation>
    <subcellularLocation>
        <location evidence="14">Cell membrane</location>
        <topology evidence="14">Single-pass type I membrane protein</topology>
    </subcellularLocation>
</comment>
<evidence type="ECO:0000256" key="13">
    <source>
        <dbReference type="ARBA" id="ARBA00023180"/>
    </source>
</evidence>
<evidence type="ECO:0000256" key="10">
    <source>
        <dbReference type="ARBA" id="ARBA00022989"/>
    </source>
</evidence>
<evidence type="ECO:0000256" key="4">
    <source>
        <dbReference type="ARBA" id="ARBA00022475"/>
    </source>
</evidence>
<protein>
    <recommendedName>
        <fullName evidence="3 14">Zona pellucida sperm-binding protein 3</fullName>
    </recommendedName>
</protein>
<evidence type="ECO:0000313" key="18">
    <source>
        <dbReference type="Proteomes" id="UP000694400"/>
    </source>
</evidence>
<dbReference type="Pfam" id="PF00100">
    <property type="entry name" value="Zona_pellucida"/>
    <property type="match status" value="1"/>
</dbReference>
<evidence type="ECO:0000313" key="17">
    <source>
        <dbReference type="Ensembl" id="ENSAPLP00020023230.1"/>
    </source>
</evidence>
<evidence type="ECO:0000256" key="12">
    <source>
        <dbReference type="ARBA" id="ARBA00023157"/>
    </source>
</evidence>
<evidence type="ECO:0000256" key="1">
    <source>
        <dbReference type="ARBA" id="ARBA00004498"/>
    </source>
</evidence>
<comment type="function">
    <text evidence="14">Component of the zona pellucida, an extracellular matrix surrounding oocytes which mediates sperm binding, induction of the acrosome reaction and prevents post-fertilization polyspermy. The zona pellucida is composed of 3 to 4 glycoproteins, ZP1, ZP2, ZP3, and ZP4. ZP3 is essential for sperm binding and zona matrix formation.</text>
</comment>
<comment type="domain">
    <text evidence="14">The ZP domain is involved in the polymerization of the ZP proteins to form the zona pellucida.</text>
</comment>
<dbReference type="InterPro" id="IPR042235">
    <property type="entry name" value="ZP-C_dom"/>
</dbReference>
<feature type="signal peptide" evidence="14">
    <location>
        <begin position="1"/>
        <end position="21"/>
    </location>
</feature>
<dbReference type="InterPro" id="IPR055356">
    <property type="entry name" value="ZP-N"/>
</dbReference>
<dbReference type="Ensembl" id="ENSAPLT00020025079.1">
    <property type="protein sequence ID" value="ENSAPLP00020023230.1"/>
    <property type="gene ID" value="ENSAPLG00020016150.1"/>
</dbReference>
<evidence type="ECO:0000256" key="9">
    <source>
        <dbReference type="ARBA" id="ARBA00022729"/>
    </source>
</evidence>
<keyword evidence="12 14" id="KW-1015">Disulfide bond</keyword>
<sequence>MRRGGGLALGLLCWLVAQVASYTPWDFSWGARGDPSAWSWGAESHSRAVPGSQPVTVQCQEAQLVVTVHRDLFGTGRLINAADLTLGPAACKHSSLNAAHNTVTFAAGLHECGSVVQVTPDALIYRTLINYDPSPASNPLIIRTNPAVIPIECHYPRRENVSSNAIRPTWAPFSSTLSAEERLVFSLRLMNGRWDVPEGAHHPVQQSPGPSCPTGAANVPKSSMGAAPWGVTSAVPPLSPWGHPDCHRSALQRTGACLVDGRLDDTSSAFITPRPQEDMLRFRIDVFRFAGDTRNLIYITCHLKVTPADQAPDPQNKACSFNKARNTWVPPPALSRRLNPMERWPGRRFRRDAPEGKEIEADVVIRPLYCSQADPGAIGEQREGGDGKCQPARSLAVLPWCRALTAFLAFCRCSGGGARRGWTWCLGTGFSA</sequence>
<dbReference type="GO" id="GO:0007339">
    <property type="term" value="P:binding of sperm to zona pellucida"/>
    <property type="evidence" value="ECO:0007669"/>
    <property type="project" value="UniProtKB-UniRule"/>
</dbReference>
<keyword evidence="10" id="KW-1133">Transmembrane helix</keyword>
<evidence type="ECO:0000256" key="2">
    <source>
        <dbReference type="ARBA" id="ARBA00006735"/>
    </source>
</evidence>
<keyword evidence="7 14" id="KW-0165">Cleavage on pair of basic residues</keyword>
<comment type="PTM">
    <text evidence="14">Proteolytically cleaved before the transmembrane segment to yield the secreted ectodomain incorporated in the zona pellucida.</text>
</comment>
<proteinExistence type="inferred from homology"/>
<dbReference type="GO" id="GO:0035804">
    <property type="term" value="F:structural constituent of egg coat"/>
    <property type="evidence" value="ECO:0007669"/>
    <property type="project" value="UniProtKB-UniRule"/>
</dbReference>
<dbReference type="InterPro" id="IPR055355">
    <property type="entry name" value="ZP-C"/>
</dbReference>
<keyword evidence="4 14" id="KW-1003">Cell membrane</keyword>
<evidence type="ECO:0000256" key="8">
    <source>
        <dbReference type="ARBA" id="ARBA00022692"/>
    </source>
</evidence>
<accession>A0A8B9TNZ7</accession>
<feature type="region of interest" description="Disordered" evidence="15">
    <location>
        <begin position="200"/>
        <end position="220"/>
    </location>
</feature>
<dbReference type="FunFam" id="2.60.40.3210:FF:000001">
    <property type="entry name" value="Zona pellucida sperm-binding protein 3"/>
    <property type="match status" value="1"/>
</dbReference>
<dbReference type="SMART" id="SM00241">
    <property type="entry name" value="ZP"/>
    <property type="match status" value="1"/>
</dbReference>
<evidence type="ECO:0000259" key="16">
    <source>
        <dbReference type="PROSITE" id="PS51034"/>
    </source>
</evidence>
<dbReference type="PRINTS" id="PR00023">
    <property type="entry name" value="ZPELLUCIDA"/>
</dbReference>
<dbReference type="PROSITE" id="PS51034">
    <property type="entry name" value="ZP_2"/>
    <property type="match status" value="1"/>
</dbReference>
<evidence type="ECO:0000256" key="14">
    <source>
        <dbReference type="RuleBase" id="RU367066"/>
    </source>
</evidence>
<evidence type="ECO:0000256" key="6">
    <source>
        <dbReference type="ARBA" id="ARBA00022530"/>
    </source>
</evidence>
<dbReference type="PANTHER" id="PTHR11576">
    <property type="entry name" value="ZONA PELLUCIDA SPERM-BINDING PROTEIN 3"/>
    <property type="match status" value="1"/>
</dbReference>
<dbReference type="PANTHER" id="PTHR11576:SF2">
    <property type="entry name" value="ZONA PELLUCIDA SPERM-BINDING PROTEIN 3"/>
    <property type="match status" value="1"/>
</dbReference>
<evidence type="ECO:0000256" key="3">
    <source>
        <dbReference type="ARBA" id="ARBA00017980"/>
    </source>
</evidence>
<feature type="domain" description="ZP" evidence="16">
    <location>
        <begin position="58"/>
        <end position="326"/>
    </location>
</feature>
<dbReference type="GO" id="GO:0035803">
    <property type="term" value="P:egg coat formation"/>
    <property type="evidence" value="ECO:0007669"/>
    <property type="project" value="UniProtKB-UniRule"/>
</dbReference>
<evidence type="ECO:0000256" key="11">
    <source>
        <dbReference type="ARBA" id="ARBA00023136"/>
    </source>
</evidence>
<dbReference type="GO" id="GO:2000344">
    <property type="term" value="P:positive regulation of acrosome reaction"/>
    <property type="evidence" value="ECO:0007669"/>
    <property type="project" value="UniProtKB-UniRule"/>
</dbReference>
<dbReference type="Proteomes" id="UP000694400">
    <property type="component" value="Chromosome 12"/>
</dbReference>
<dbReference type="InterPro" id="IPR048290">
    <property type="entry name" value="ZP_chr"/>
</dbReference>
<keyword evidence="11" id="KW-0472">Membrane</keyword>
<dbReference type="FunFam" id="2.60.40.4100:FF:000002">
    <property type="entry name" value="Zona pellucida sperm-binding protein 3"/>
    <property type="match status" value="1"/>
</dbReference>
<name>A0A8B9TNZ7_ANAPL</name>
<comment type="similarity">
    <text evidence="2 14">Belongs to the ZP domain family. ZPC subfamily.</text>
</comment>
<dbReference type="Gene3D" id="2.60.40.4100">
    <property type="entry name" value="Zona pellucida, ZP-C domain"/>
    <property type="match status" value="1"/>
</dbReference>
<dbReference type="GO" id="GO:0005886">
    <property type="term" value="C:plasma membrane"/>
    <property type="evidence" value="ECO:0007669"/>
    <property type="project" value="UniProtKB-SubCell"/>
</dbReference>
<dbReference type="InterPro" id="IPR001507">
    <property type="entry name" value="ZP_dom"/>
</dbReference>
<evidence type="ECO:0000256" key="7">
    <source>
        <dbReference type="ARBA" id="ARBA00022685"/>
    </source>
</evidence>
<feature type="chain" id="PRO_5034333928" description="Zona pellucida sperm-binding protein 3" evidence="14">
    <location>
        <begin position="22"/>
        <end position="432"/>
    </location>
</feature>
<keyword evidence="5 14" id="KW-0964">Secreted</keyword>
<evidence type="ECO:0000256" key="15">
    <source>
        <dbReference type="SAM" id="MobiDB-lite"/>
    </source>
</evidence>